<proteinExistence type="predicted"/>
<sequence length="89" mass="10485">MLKRKNSYNSKAGVWKELVLKIRNLHKEIMCNKVKELLKDRKFESLTTDLLSEAGFENVNNMNPYIPVLYSISEDIDIEMLQQIINRNN</sequence>
<gene>
    <name evidence="1" type="ORF">ACFQ38_01660</name>
</gene>
<evidence type="ECO:0000313" key="2">
    <source>
        <dbReference type="Proteomes" id="UP001597231"/>
    </source>
</evidence>
<keyword evidence="2" id="KW-1185">Reference proteome</keyword>
<dbReference type="EMBL" id="JBHTLT010000011">
    <property type="protein sequence ID" value="MFD1203837.1"/>
    <property type="molecule type" value="Genomic_DNA"/>
</dbReference>
<accession>A0ABW3TTZ0</accession>
<protein>
    <submittedName>
        <fullName evidence="1">Uncharacterized protein</fullName>
    </submittedName>
</protein>
<dbReference type="Proteomes" id="UP001597231">
    <property type="component" value="Unassembled WGS sequence"/>
</dbReference>
<comment type="caution">
    <text evidence="1">The sequence shown here is derived from an EMBL/GenBank/DDBJ whole genome shotgun (WGS) entry which is preliminary data.</text>
</comment>
<evidence type="ECO:0000313" key="1">
    <source>
        <dbReference type="EMBL" id="MFD1203837.1"/>
    </source>
</evidence>
<name>A0ABW3TTZ0_9BACL</name>
<reference evidence="2" key="1">
    <citation type="journal article" date="2019" name="Int. J. Syst. Evol. Microbiol.">
        <title>The Global Catalogue of Microorganisms (GCM) 10K type strain sequencing project: providing services to taxonomists for standard genome sequencing and annotation.</title>
        <authorList>
            <consortium name="The Broad Institute Genomics Platform"/>
            <consortium name="The Broad Institute Genome Sequencing Center for Infectious Disease"/>
            <person name="Wu L."/>
            <person name="Ma J."/>
        </authorList>
    </citation>
    <scope>NUCLEOTIDE SEQUENCE [LARGE SCALE GENOMIC DNA]</scope>
    <source>
        <strain evidence="2">CCUG 53915</strain>
    </source>
</reference>
<organism evidence="1 2">
    <name type="scientific">Sporosarcina contaminans</name>
    <dbReference type="NCBI Taxonomy" id="633403"/>
    <lineage>
        <taxon>Bacteria</taxon>
        <taxon>Bacillati</taxon>
        <taxon>Bacillota</taxon>
        <taxon>Bacilli</taxon>
        <taxon>Bacillales</taxon>
        <taxon>Caryophanaceae</taxon>
        <taxon>Sporosarcina</taxon>
    </lineage>
</organism>